<gene>
    <name evidence="18" type="ORF">G210_2867</name>
</gene>
<proteinExistence type="inferred from homology"/>
<evidence type="ECO:0000256" key="13">
    <source>
        <dbReference type="PROSITE-ProRule" id="PRU00176"/>
    </source>
</evidence>
<dbReference type="Gene3D" id="1.10.1900.10">
    <property type="entry name" value="c-terminal domain of poly(a) binding protein"/>
    <property type="match status" value="1"/>
</dbReference>
<evidence type="ECO:0000256" key="3">
    <source>
        <dbReference type="ARBA" id="ARBA00008557"/>
    </source>
</evidence>
<dbReference type="InterPro" id="IPR000504">
    <property type="entry name" value="RRM_dom"/>
</dbReference>
<dbReference type="GO" id="GO:0003723">
    <property type="term" value="F:RNA binding"/>
    <property type="evidence" value="ECO:0007669"/>
    <property type="project" value="UniProtKB-UniRule"/>
</dbReference>
<feature type="domain" description="RRM" evidence="16">
    <location>
        <begin position="133"/>
        <end position="210"/>
    </location>
</feature>
<dbReference type="SUPFAM" id="SSF63570">
    <property type="entry name" value="PABC (PABP) domain"/>
    <property type="match status" value="1"/>
</dbReference>
<dbReference type="InterPro" id="IPR003954">
    <property type="entry name" value="RRM_euk-type"/>
</dbReference>
<dbReference type="InterPro" id="IPR006515">
    <property type="entry name" value="PABP_1234"/>
</dbReference>
<keyword evidence="8" id="KW-0509">mRNA transport</keyword>
<dbReference type="STRING" id="1245528.M3J4D7"/>
<dbReference type="OMA" id="QQPGFMP"/>
<evidence type="ECO:0000256" key="5">
    <source>
        <dbReference type="ARBA" id="ARBA00022490"/>
    </source>
</evidence>
<evidence type="ECO:0000256" key="15">
    <source>
        <dbReference type="SAM" id="MobiDB-lite"/>
    </source>
</evidence>
<feature type="domain" description="PABC" evidence="17">
    <location>
        <begin position="532"/>
        <end position="613"/>
    </location>
</feature>
<dbReference type="SMART" id="SM00361">
    <property type="entry name" value="RRM_1"/>
    <property type="match status" value="4"/>
</dbReference>
<evidence type="ECO:0000313" key="19">
    <source>
        <dbReference type="Proteomes" id="UP000011777"/>
    </source>
</evidence>
<dbReference type="PROSITE" id="PS51309">
    <property type="entry name" value="PABC"/>
    <property type="match status" value="1"/>
</dbReference>
<dbReference type="InterPro" id="IPR012677">
    <property type="entry name" value="Nucleotide-bd_a/b_plait_sf"/>
</dbReference>
<comment type="similarity">
    <text evidence="3 14">Belongs to the polyadenylate-binding protein type-1 family.</text>
</comment>
<dbReference type="NCBIfam" id="TIGR01628">
    <property type="entry name" value="PABP-1234"/>
    <property type="match status" value="1"/>
</dbReference>
<evidence type="ECO:0000256" key="12">
    <source>
        <dbReference type="ARBA" id="ARBA00024761"/>
    </source>
</evidence>
<dbReference type="InterPro" id="IPR035979">
    <property type="entry name" value="RBD_domain_sf"/>
</dbReference>
<evidence type="ECO:0000256" key="4">
    <source>
        <dbReference type="ARBA" id="ARBA00022448"/>
    </source>
</evidence>
<keyword evidence="19" id="KW-1185">Reference proteome</keyword>
<dbReference type="EMBL" id="AOGT01001850">
    <property type="protein sequence ID" value="EMG46868.1"/>
    <property type="molecule type" value="Genomic_DNA"/>
</dbReference>
<keyword evidence="10 13" id="KW-0694">RNA-binding</keyword>
<dbReference type="FunFam" id="3.30.70.330:FF:000211">
    <property type="entry name" value="Polyadenylate-binding protein"/>
    <property type="match status" value="1"/>
</dbReference>
<comment type="function">
    <text evidence="12">Binds the poly(A) tail of mRNA. Appears to be an important mediator of the multiple roles of the poly(A) tail in mRNA biogenesis, stability and translation. In the nucleus, involved in both mRNA cleavage and polyadenylation. Is also required for efficient mRNA export to the cytoplasm. Acts in concert with a poly(A)-specific nuclease (PAN) to affect poly(A) tail shortening, which may occur concomitantly with either nucleocytoplasmic mRNA transport or translational initiation. In the cytoplasm, stimulates translation initiation and regulates mRNA decay through translation termination-coupled poly(A) shortening, probably mediated by PAN.</text>
</comment>
<dbReference type="SUPFAM" id="SSF54928">
    <property type="entry name" value="RNA-binding domain, RBD"/>
    <property type="match status" value="2"/>
</dbReference>
<dbReference type="FunFam" id="3.30.70.330:FF:000003">
    <property type="entry name" value="Polyadenylate-binding protein"/>
    <property type="match status" value="1"/>
</dbReference>
<keyword evidence="9" id="KW-0810">Translation regulation</keyword>
<feature type="region of interest" description="Disordered" evidence="15">
    <location>
        <begin position="496"/>
        <end position="530"/>
    </location>
</feature>
<evidence type="ECO:0000256" key="9">
    <source>
        <dbReference type="ARBA" id="ARBA00022845"/>
    </source>
</evidence>
<name>M3J4D7_CANMX</name>
<protein>
    <recommendedName>
        <fullName evidence="14">Polyadenylate-binding protein</fullName>
        <shortName evidence="14">PABP</shortName>
    </recommendedName>
</protein>
<dbReference type="HOGENOM" id="CLU_012062_22_4_1"/>
<evidence type="ECO:0000256" key="10">
    <source>
        <dbReference type="ARBA" id="ARBA00022884"/>
    </source>
</evidence>
<evidence type="ECO:0000256" key="1">
    <source>
        <dbReference type="ARBA" id="ARBA00004123"/>
    </source>
</evidence>
<keyword evidence="6" id="KW-0507">mRNA processing</keyword>
<feature type="region of interest" description="Disordered" evidence="15">
    <location>
        <begin position="1"/>
        <end position="40"/>
    </location>
</feature>
<feature type="domain" description="RRM" evidence="16">
    <location>
        <begin position="226"/>
        <end position="303"/>
    </location>
</feature>
<organism evidence="18 19">
    <name type="scientific">Candida maltosa (strain Xu316)</name>
    <name type="common">Yeast</name>
    <dbReference type="NCBI Taxonomy" id="1245528"/>
    <lineage>
        <taxon>Eukaryota</taxon>
        <taxon>Fungi</taxon>
        <taxon>Dikarya</taxon>
        <taxon>Ascomycota</taxon>
        <taxon>Saccharomycotina</taxon>
        <taxon>Pichiomycetes</taxon>
        <taxon>Debaryomycetaceae</taxon>
        <taxon>Candida/Lodderomyces clade</taxon>
        <taxon>Candida</taxon>
    </lineage>
</organism>
<dbReference type="GO" id="GO:0006417">
    <property type="term" value="P:regulation of translation"/>
    <property type="evidence" value="ECO:0007669"/>
    <property type="project" value="UniProtKB-KW"/>
</dbReference>
<dbReference type="Proteomes" id="UP000011777">
    <property type="component" value="Unassembled WGS sequence"/>
</dbReference>
<feature type="compositionally biased region" description="Polar residues" evidence="15">
    <location>
        <begin position="1"/>
        <end position="11"/>
    </location>
</feature>
<dbReference type="GO" id="GO:0006397">
    <property type="term" value="P:mRNA processing"/>
    <property type="evidence" value="ECO:0007669"/>
    <property type="project" value="UniProtKB-KW"/>
</dbReference>
<evidence type="ECO:0000259" key="17">
    <source>
        <dbReference type="PROSITE" id="PS51309"/>
    </source>
</evidence>
<evidence type="ECO:0000259" key="16">
    <source>
        <dbReference type="PROSITE" id="PS50102"/>
    </source>
</evidence>
<dbReference type="OrthoDB" id="19742at2759"/>
<dbReference type="PANTHER" id="PTHR24012">
    <property type="entry name" value="RNA BINDING PROTEIN"/>
    <property type="match status" value="1"/>
</dbReference>
<dbReference type="InterPro" id="IPR002004">
    <property type="entry name" value="PABP_HYD_C"/>
</dbReference>
<dbReference type="Pfam" id="PF00076">
    <property type="entry name" value="RRM_1"/>
    <property type="match status" value="4"/>
</dbReference>
<feature type="domain" description="RRM" evidence="16">
    <location>
        <begin position="329"/>
        <end position="406"/>
    </location>
</feature>
<evidence type="ECO:0000256" key="2">
    <source>
        <dbReference type="ARBA" id="ARBA00004496"/>
    </source>
</evidence>
<dbReference type="FunFam" id="1.10.1900.10:FF:000008">
    <property type="entry name" value="Polyadenylate-binding protein"/>
    <property type="match status" value="1"/>
</dbReference>
<dbReference type="CDD" id="cd12380">
    <property type="entry name" value="RRM3_I_PABPs"/>
    <property type="match status" value="1"/>
</dbReference>
<evidence type="ECO:0000313" key="18">
    <source>
        <dbReference type="EMBL" id="EMG46868.1"/>
    </source>
</evidence>
<dbReference type="InterPro" id="IPR036053">
    <property type="entry name" value="PABP-dom"/>
</dbReference>
<feature type="domain" description="RRM" evidence="16">
    <location>
        <begin position="45"/>
        <end position="123"/>
    </location>
</feature>
<evidence type="ECO:0000256" key="8">
    <source>
        <dbReference type="ARBA" id="ARBA00022816"/>
    </source>
</evidence>
<keyword evidence="5 14" id="KW-0963">Cytoplasm</keyword>
<keyword evidence="11" id="KW-0539">Nucleus</keyword>
<dbReference type="eggNOG" id="KOG0123">
    <property type="taxonomic scope" value="Eukaryota"/>
</dbReference>
<comment type="caution">
    <text evidence="18">The sequence shown here is derived from an EMBL/GenBank/DDBJ whole genome shotgun (WGS) entry which is preliminary data.</text>
</comment>
<dbReference type="InterPro" id="IPR034364">
    <property type="entry name" value="PABP_RRM1"/>
</dbReference>
<feature type="compositionally biased region" description="Polar residues" evidence="15">
    <location>
        <begin position="499"/>
        <end position="511"/>
    </location>
</feature>
<dbReference type="SMART" id="SM00360">
    <property type="entry name" value="RRM"/>
    <property type="match status" value="4"/>
</dbReference>
<dbReference type="CDD" id="cd12378">
    <property type="entry name" value="RRM1_I_PABPs"/>
    <property type="match status" value="1"/>
</dbReference>
<evidence type="ECO:0000256" key="14">
    <source>
        <dbReference type="RuleBase" id="RU362004"/>
    </source>
</evidence>
<keyword evidence="7" id="KW-0677">Repeat</keyword>
<dbReference type="SMART" id="SM00517">
    <property type="entry name" value="PolyA"/>
    <property type="match status" value="1"/>
</dbReference>
<dbReference type="GO" id="GO:0010494">
    <property type="term" value="C:cytoplasmic stress granule"/>
    <property type="evidence" value="ECO:0007669"/>
    <property type="project" value="UniProtKB-ARBA"/>
</dbReference>
<dbReference type="InterPro" id="IPR045305">
    <property type="entry name" value="RRM2_I_PABPs"/>
</dbReference>
<dbReference type="PROSITE" id="PS50102">
    <property type="entry name" value="RRM"/>
    <property type="match status" value="4"/>
</dbReference>
<dbReference type="FunFam" id="3.30.70.330:FF:000385">
    <property type="entry name" value="Polyadenylate-binding protein"/>
    <property type="match status" value="1"/>
</dbReference>
<dbReference type="CDD" id="cd12381">
    <property type="entry name" value="RRM4_I_PABPs"/>
    <property type="match status" value="1"/>
</dbReference>
<dbReference type="Gene3D" id="3.30.70.330">
    <property type="match status" value="4"/>
</dbReference>
<comment type="subcellular location">
    <subcellularLocation>
        <location evidence="2 14">Cytoplasm</location>
    </subcellularLocation>
    <subcellularLocation>
        <location evidence="1">Nucleus</location>
    </subcellularLocation>
</comment>
<dbReference type="CDD" id="cd12379">
    <property type="entry name" value="RRM2_I_PABPs"/>
    <property type="match status" value="1"/>
</dbReference>
<sequence length="625" mass="70019">MSAAETNQLQESMEKLNIANAEEQPVTEQSAEEQGESSGVAENSASLYVGELNTSVNEATLFEIFSPIGQVSSIRVCRDAVSKKSLGYAYVNYHKFEDGEKAIDELNYSLIEGRPCRIMWSQRDPSARRSGDGNIFIKNLHPAIDNKALHDTFSAFGKILSCKVATDELGQSKCFGFVHYETAEAAEAAIENVNGMLLNDREVFVGKHVSKKDRESKFEEMKANYTNIYAKNIDLAYTEEEFEKLFAPFGKITSIYLEKDQDGKSKGFGFVNYEEHDSAVKAVEELNDKEINGQKIYVGRAQKKRERLEELKKQYEAVRLEKLAKYQGVNLFVKNLDDGIDSEKLEEEFKPFGTITSAKVMVDDTGKSKGFGFVCFTTPEEATKAITEMNQRMVNGKPLYVALAQRKDVRRSQLEQQIQARNQMRMQNAAAAGGLPGQFIPPMFYGQQGFFPPNGRGNAPFPGPNPQMMMRGRGQPFPEQWPRPGPNGQPVPVYGIPPQFQQDFNGQNMRPQQQQQQQQPRGGYYPNRGQTSKRDLAAIIASVPQDQQKRILGEELYPKIVATGKAQEPEAAGKITGMMLGLENQEILDLLDDDELFNNHFEDALTAFEEYKKSEGAAATEEQQA</sequence>
<evidence type="ECO:0000256" key="6">
    <source>
        <dbReference type="ARBA" id="ARBA00022664"/>
    </source>
</evidence>
<evidence type="ECO:0000256" key="7">
    <source>
        <dbReference type="ARBA" id="ARBA00022737"/>
    </source>
</evidence>
<evidence type="ECO:0000256" key="11">
    <source>
        <dbReference type="ARBA" id="ARBA00023242"/>
    </source>
</evidence>
<accession>M3J4D7</accession>
<dbReference type="GO" id="GO:0005634">
    <property type="term" value="C:nucleus"/>
    <property type="evidence" value="ECO:0007669"/>
    <property type="project" value="UniProtKB-SubCell"/>
</dbReference>
<dbReference type="FunFam" id="3.30.70.330:FF:000384">
    <property type="entry name" value="Polyadenylate-binding protein"/>
    <property type="match status" value="1"/>
</dbReference>
<dbReference type="Pfam" id="PF00658">
    <property type="entry name" value="MLLE"/>
    <property type="match status" value="1"/>
</dbReference>
<reference evidence="18 19" key="1">
    <citation type="submission" date="2013-02" db="EMBL/GenBank/DDBJ databases">
        <title>Genome sequence of Candida maltosa Xu316, a potential industrial strain for xylitol and ethanol production.</title>
        <authorList>
            <person name="Yu J."/>
            <person name="Wang Q."/>
            <person name="Geng X."/>
            <person name="Bao W."/>
            <person name="He P."/>
            <person name="Cai J."/>
        </authorList>
    </citation>
    <scope>NUCLEOTIDE SEQUENCE [LARGE SCALE GENOMIC DNA]</scope>
    <source>
        <strain evidence="19">Xu316</strain>
    </source>
</reference>
<dbReference type="AlphaFoldDB" id="M3J4D7"/>
<keyword evidence="4" id="KW-0813">Transport</keyword>
<dbReference type="GO" id="GO:0051028">
    <property type="term" value="P:mRNA transport"/>
    <property type="evidence" value="ECO:0007669"/>
    <property type="project" value="UniProtKB-KW"/>
</dbReference>